<evidence type="ECO:0000313" key="1">
    <source>
        <dbReference type="EMBL" id="KOS15988.1"/>
    </source>
</evidence>
<dbReference type="GO" id="GO:0008757">
    <property type="term" value="F:S-adenosylmethionine-dependent methyltransferase activity"/>
    <property type="evidence" value="ECO:0007669"/>
    <property type="project" value="UniProtKB-ARBA"/>
</dbReference>
<protein>
    <submittedName>
        <fullName evidence="1">Uncharacterized protein</fullName>
    </submittedName>
</protein>
<reference evidence="1 2" key="1">
    <citation type="submission" date="2015-07" db="EMBL/GenBank/DDBJ databases">
        <title>Draft Genome Sequence of Malassezia furfur CBS1878 and Malassezia pachydermatis CBS1879.</title>
        <authorList>
            <person name="Triana S."/>
            <person name="Ohm R."/>
            <person name="Gonzalez A."/>
            <person name="DeCock H."/>
            <person name="Restrepo S."/>
            <person name="Celis A."/>
        </authorList>
    </citation>
    <scope>NUCLEOTIDE SEQUENCE [LARGE SCALE GENOMIC DNA]</scope>
    <source>
        <strain evidence="1 2">CBS 1879</strain>
    </source>
</reference>
<evidence type="ECO:0000313" key="2">
    <source>
        <dbReference type="Proteomes" id="UP000037751"/>
    </source>
</evidence>
<dbReference type="EMBL" id="LGAV01000001">
    <property type="protein sequence ID" value="KOS15988.1"/>
    <property type="molecule type" value="Genomic_DNA"/>
</dbReference>
<dbReference type="GO" id="GO:0032991">
    <property type="term" value="C:protein-containing complex"/>
    <property type="evidence" value="ECO:0007669"/>
    <property type="project" value="TreeGrafter"/>
</dbReference>
<dbReference type="OrthoDB" id="413520at2759"/>
<comment type="caution">
    <text evidence="1">The sequence shown here is derived from an EMBL/GenBank/DDBJ whole genome shotgun (WGS) entry which is preliminary data.</text>
</comment>
<dbReference type="InterPro" id="IPR019410">
    <property type="entry name" value="Methyltransf_16"/>
</dbReference>
<keyword evidence="2" id="KW-1185">Reference proteome</keyword>
<organism evidence="1 2">
    <name type="scientific">Malassezia pachydermatis</name>
    <dbReference type="NCBI Taxonomy" id="77020"/>
    <lineage>
        <taxon>Eukaryota</taxon>
        <taxon>Fungi</taxon>
        <taxon>Dikarya</taxon>
        <taxon>Basidiomycota</taxon>
        <taxon>Ustilaginomycotina</taxon>
        <taxon>Malasseziomycetes</taxon>
        <taxon>Malasseziales</taxon>
        <taxon>Malasseziaceae</taxon>
        <taxon>Malassezia</taxon>
    </lineage>
</organism>
<proteinExistence type="predicted"/>
<dbReference type="Pfam" id="PF10294">
    <property type="entry name" value="Methyltransf_16"/>
    <property type="match status" value="1"/>
</dbReference>
<accession>A0A0M8MPY4</accession>
<sequence length="309" mass="34550">MSNGRPNFPAHLRIFPNAPRETQDAWMRDSEQDIAQYGIAGRIWESAFLWAAYIENTTHTFDPPHSWLDAPVTLLELGAGVGTAGLATASYLAHRSACPSEAHHVILTDLPEVESLLRRNVPWTPWAQAHVHVRPLAWGDAGHAEVILQTWTPTHILCSDLIYFPELLAPLLRSLLQITQQAPNATVYLAYKIRSLTKEQPFWTGLSAWFDLTWVQCTPSDPAAPWRPFGTHASHFAYAPPCDETGAPLDDYFLFAAQRKEASLQWTCPDEDALLLQGLYMADGQPIPAPGTDAFEWILLSRSMDNDEL</sequence>
<name>A0A0M8MPY4_9BASI</name>
<dbReference type="InterPro" id="IPR029063">
    <property type="entry name" value="SAM-dependent_MTases_sf"/>
</dbReference>
<dbReference type="Proteomes" id="UP000037751">
    <property type="component" value="Unassembled WGS sequence"/>
</dbReference>
<dbReference type="Gene3D" id="3.40.50.150">
    <property type="entry name" value="Vaccinia Virus protein VP39"/>
    <property type="match status" value="1"/>
</dbReference>
<dbReference type="PANTHER" id="PTHR14614:SF161">
    <property type="match status" value="1"/>
</dbReference>
<dbReference type="PANTHER" id="PTHR14614">
    <property type="entry name" value="HEPATOCELLULAR CARCINOMA-ASSOCIATED ANTIGEN"/>
    <property type="match status" value="1"/>
</dbReference>
<dbReference type="STRING" id="77020.A0A0M8MPY4"/>
<gene>
    <name evidence="1" type="ORF">Malapachy_3046</name>
</gene>
<dbReference type="GO" id="GO:0005829">
    <property type="term" value="C:cytosol"/>
    <property type="evidence" value="ECO:0007669"/>
    <property type="project" value="TreeGrafter"/>
</dbReference>
<dbReference type="AlphaFoldDB" id="A0A0M8MPY4"/>
<dbReference type="RefSeq" id="XP_017993620.1">
    <property type="nucleotide sequence ID" value="XM_018137525.1"/>
</dbReference>
<dbReference type="VEuPathDB" id="FungiDB:Malapachy_3046"/>
<dbReference type="GeneID" id="28729401"/>
<dbReference type="SUPFAM" id="SSF53335">
    <property type="entry name" value="S-adenosyl-L-methionine-dependent methyltransferases"/>
    <property type="match status" value="1"/>
</dbReference>